<dbReference type="SMART" id="SM00228">
    <property type="entry name" value="PDZ"/>
    <property type="match status" value="1"/>
</dbReference>
<evidence type="ECO:0000313" key="3">
    <source>
        <dbReference type="EMBL" id="GDY56355.1"/>
    </source>
</evidence>
<dbReference type="EMBL" id="BJHW01000001">
    <property type="protein sequence ID" value="GDY56355.1"/>
    <property type="molecule type" value="Genomic_DNA"/>
</dbReference>
<dbReference type="AlphaFoldDB" id="A0A4D4L5J0"/>
<dbReference type="Pfam" id="PF13180">
    <property type="entry name" value="PDZ_2"/>
    <property type="match status" value="1"/>
</dbReference>
<gene>
    <name evidence="3" type="ORF">SVIO_069780</name>
</gene>
<evidence type="ECO:0000313" key="4">
    <source>
        <dbReference type="Proteomes" id="UP000301309"/>
    </source>
</evidence>
<feature type="domain" description="PDZ" evidence="2">
    <location>
        <begin position="4"/>
        <end position="73"/>
    </location>
</feature>
<dbReference type="SUPFAM" id="SSF50156">
    <property type="entry name" value="PDZ domain-like"/>
    <property type="match status" value="1"/>
</dbReference>
<sequence length="88" mass="8839">MGYTGDGARVNTKGAGGGPPVTAGGPGDKAGIEAGDVITEVDGVQVHSGQELIVKIRSHRPGDRLELTVERDGKERAAELTLGSASSG</sequence>
<dbReference type="Proteomes" id="UP000301309">
    <property type="component" value="Unassembled WGS sequence"/>
</dbReference>
<accession>A0A4D4L5J0</accession>
<organism evidence="3 4">
    <name type="scientific">Streptomyces violaceusniger</name>
    <dbReference type="NCBI Taxonomy" id="68280"/>
    <lineage>
        <taxon>Bacteria</taxon>
        <taxon>Bacillati</taxon>
        <taxon>Actinomycetota</taxon>
        <taxon>Actinomycetes</taxon>
        <taxon>Kitasatosporales</taxon>
        <taxon>Streptomycetaceae</taxon>
        <taxon>Streptomyces</taxon>
        <taxon>Streptomyces violaceusniger group</taxon>
    </lineage>
</organism>
<dbReference type="Gene3D" id="2.30.42.10">
    <property type="match status" value="1"/>
</dbReference>
<dbReference type="InterPro" id="IPR001478">
    <property type="entry name" value="PDZ"/>
</dbReference>
<evidence type="ECO:0000259" key="2">
    <source>
        <dbReference type="SMART" id="SM00228"/>
    </source>
</evidence>
<evidence type="ECO:0000256" key="1">
    <source>
        <dbReference type="SAM" id="MobiDB-lite"/>
    </source>
</evidence>
<proteinExistence type="predicted"/>
<protein>
    <recommendedName>
        <fullName evidence="2">PDZ domain-containing protein</fullName>
    </recommendedName>
</protein>
<name>A0A4D4L5J0_STRVO</name>
<dbReference type="InterPro" id="IPR036034">
    <property type="entry name" value="PDZ_sf"/>
</dbReference>
<feature type="region of interest" description="Disordered" evidence="1">
    <location>
        <begin position="1"/>
        <end position="30"/>
    </location>
</feature>
<comment type="caution">
    <text evidence="3">The sequence shown here is derived from an EMBL/GenBank/DDBJ whole genome shotgun (WGS) entry which is preliminary data.</text>
</comment>
<feature type="compositionally biased region" description="Gly residues" evidence="1">
    <location>
        <begin position="14"/>
        <end position="28"/>
    </location>
</feature>
<reference evidence="3 4" key="1">
    <citation type="journal article" date="2020" name="Int. J. Syst. Evol. Microbiol.">
        <title>Reclassification of Streptomyces castelarensis and Streptomyces sporoclivatus as later heterotypic synonyms of Streptomyces antimycoticus.</title>
        <authorList>
            <person name="Komaki H."/>
            <person name="Tamura T."/>
        </authorList>
    </citation>
    <scope>NUCLEOTIDE SEQUENCE [LARGE SCALE GENOMIC DNA]</scope>
    <source>
        <strain evidence="3 4">NBRC 13459</strain>
    </source>
</reference>
<keyword evidence="4" id="KW-1185">Reference proteome</keyword>